<feature type="compositionally biased region" description="Polar residues" evidence="13">
    <location>
        <begin position="550"/>
        <end position="567"/>
    </location>
</feature>
<dbReference type="SMART" id="SM00326">
    <property type="entry name" value="SH3"/>
    <property type="match status" value="1"/>
</dbReference>
<dbReference type="Gene3D" id="6.10.140.470">
    <property type="match status" value="1"/>
</dbReference>
<dbReference type="EnsemblMetazoa" id="ADAC010152-RA">
    <property type="protein sequence ID" value="ADAC010152-PA"/>
    <property type="gene ID" value="ADAC010152"/>
</dbReference>
<keyword evidence="9" id="KW-0472">Membrane</keyword>
<sequence length="722" mass="81144">MSDTLDQYDNLATHTQKGIDFFERFGNFIRDRSAIEVEYALKLRDGEPERSTSVDRALVLSSAGVQRPQHHYHYQREWEDRCGPNQQLVVDPSSGNVRYKGAYSMRDTEWGVQCTPPTCGPPALRLFIIQLLGIVLELFWNVPQSQETNSSRGSAAQSRLVKNYQPKKNKEDDENEFSTLVAFKNVLKEVADLAGQREVVAENLQNQVLQGIMLLAKNLRDERKKSLTQGAQLTQTLHTQIGTLDRAKRTYEKSFREAEKAIESYHKADADFHLSRADVEKQRVNMNMRNTVSEDAKSEYANQLQITNKLQQQHYQVALPEVFNRLQELDEKRTRGMKEFIKRSADVEYEVSPIIARCLEGMVKAADSINEKDDSMIVIEKYQSGFQPPGDIPFEDLSKPDSDSSNNSQTHNSSTGLNHMTGKGTTKEKLKKRVGIFGIFTGNKKILEACIHVKNNLTTDGLKEDFSDLPPTQRRKKLTAKVQELQQKVIQEQAASDGLMKMKGVYEANSMLGDPRSVEEQLNESVNKLDRLRIELQRYQKLLEQANSQTVIQHSPQANRVIQNGGQRSSRHSNGSSNNENHHDDNGEDHPDDAGSLSRSASESSVQQAQNGLNINNNGSSASPESGLGTSHTSLPGSGHGSTNEQPMNDEYYEAETPLGTCRALYPFDATSEGSIPMSEGEELQVIEVDQGDGWTRVRRFSSRGWEEGFVPTSYIECTLYA</sequence>
<comment type="subcellular location">
    <subcellularLocation>
        <location evidence="1">Cell membrane</location>
    </subcellularLocation>
    <subcellularLocation>
        <location evidence="2">Cytoplasm</location>
    </subcellularLocation>
</comment>
<dbReference type="PROSITE" id="PS51860">
    <property type="entry name" value="REM_1"/>
    <property type="match status" value="1"/>
</dbReference>
<keyword evidence="4 10" id="KW-0728">SH3 domain</keyword>
<dbReference type="Gene3D" id="2.30.30.40">
    <property type="entry name" value="SH3 Domains"/>
    <property type="match status" value="1"/>
</dbReference>
<evidence type="ECO:0000313" key="19">
    <source>
        <dbReference type="Proteomes" id="UP000000673"/>
    </source>
</evidence>
<feature type="compositionally biased region" description="Low complexity" evidence="13">
    <location>
        <begin position="594"/>
        <end position="610"/>
    </location>
</feature>
<dbReference type="PANTHER" id="PTHR15735">
    <property type="entry name" value="FCH AND DOUBLE SH3 DOMAINS PROTEIN"/>
    <property type="match status" value="1"/>
</dbReference>
<dbReference type="PANTHER" id="PTHR15735:SF12">
    <property type="entry name" value="CDC42-INTERACTING PROTEIN 4, ISOFORM B"/>
    <property type="match status" value="1"/>
</dbReference>
<dbReference type="EMBL" id="ADMH02002147">
    <property type="protein sequence ID" value="ETN58261.1"/>
    <property type="molecule type" value="Genomic_DNA"/>
</dbReference>
<evidence type="ECO:0000256" key="10">
    <source>
        <dbReference type="PROSITE-ProRule" id="PRU00192"/>
    </source>
</evidence>
<dbReference type="InterPro" id="IPR011072">
    <property type="entry name" value="HR1_rho-bd"/>
</dbReference>
<comment type="similarity">
    <text evidence="3">Belongs to the FNBP1 family.</text>
</comment>
<feature type="region of interest" description="Disordered" evidence="13">
    <location>
        <begin position="387"/>
        <end position="426"/>
    </location>
</feature>
<dbReference type="InterPro" id="IPR036028">
    <property type="entry name" value="SH3-like_dom_sf"/>
</dbReference>
<organism evidence="17">
    <name type="scientific">Anopheles darlingi</name>
    <name type="common">Mosquito</name>
    <dbReference type="NCBI Taxonomy" id="43151"/>
    <lineage>
        <taxon>Eukaryota</taxon>
        <taxon>Metazoa</taxon>
        <taxon>Ecdysozoa</taxon>
        <taxon>Arthropoda</taxon>
        <taxon>Hexapoda</taxon>
        <taxon>Insecta</taxon>
        <taxon>Pterygota</taxon>
        <taxon>Neoptera</taxon>
        <taxon>Endopterygota</taxon>
        <taxon>Diptera</taxon>
        <taxon>Nematocera</taxon>
        <taxon>Culicoidea</taxon>
        <taxon>Culicidae</taxon>
        <taxon>Anophelinae</taxon>
        <taxon>Anopheles</taxon>
    </lineage>
</organism>
<evidence type="ECO:0000256" key="12">
    <source>
        <dbReference type="SAM" id="Coils"/>
    </source>
</evidence>
<evidence type="ECO:0000256" key="13">
    <source>
        <dbReference type="SAM" id="MobiDB-lite"/>
    </source>
</evidence>
<evidence type="ECO:0000313" key="18">
    <source>
        <dbReference type="EnsemblMetazoa" id="ADAC010152-PA"/>
    </source>
</evidence>
<dbReference type="PROSITE" id="PS51741">
    <property type="entry name" value="F_BAR"/>
    <property type="match status" value="1"/>
</dbReference>
<dbReference type="GO" id="GO:0006897">
    <property type="term" value="P:endocytosis"/>
    <property type="evidence" value="ECO:0007669"/>
    <property type="project" value="UniProtKB-KW"/>
</dbReference>
<evidence type="ECO:0000256" key="9">
    <source>
        <dbReference type="ARBA" id="ARBA00023136"/>
    </source>
</evidence>
<dbReference type="FunFam" id="2.30.30.40:FF:000203">
    <property type="entry name" value="Cdc42-interacting protein 4, isoform F"/>
    <property type="match status" value="1"/>
</dbReference>
<dbReference type="PROSITE" id="PS50002">
    <property type="entry name" value="SH3"/>
    <property type="match status" value="1"/>
</dbReference>
<dbReference type="GO" id="GO:0007165">
    <property type="term" value="P:signal transduction"/>
    <property type="evidence" value="ECO:0007669"/>
    <property type="project" value="InterPro"/>
</dbReference>
<keyword evidence="5" id="KW-1003">Cell membrane</keyword>
<feature type="region of interest" description="Disordered" evidence="13">
    <location>
        <begin position="550"/>
        <end position="648"/>
    </location>
</feature>
<dbReference type="GO" id="GO:0005886">
    <property type="term" value="C:plasma membrane"/>
    <property type="evidence" value="ECO:0007669"/>
    <property type="project" value="UniProtKB-SubCell"/>
</dbReference>
<dbReference type="Pfam" id="PF25610">
    <property type="entry name" value="HR1_TOCA"/>
    <property type="match status" value="1"/>
</dbReference>
<dbReference type="VEuPathDB" id="VectorBase:ADAR2_003965"/>
<dbReference type="CDD" id="cd07653">
    <property type="entry name" value="F-BAR_CIP4-like"/>
    <property type="match status" value="1"/>
</dbReference>
<dbReference type="SUPFAM" id="SSF103657">
    <property type="entry name" value="BAR/IMD domain-like"/>
    <property type="match status" value="2"/>
</dbReference>
<dbReference type="InterPro" id="IPR001060">
    <property type="entry name" value="FCH_dom"/>
</dbReference>
<evidence type="ECO:0000259" key="16">
    <source>
        <dbReference type="PROSITE" id="PS51860"/>
    </source>
</evidence>
<evidence type="ECO:0000256" key="8">
    <source>
        <dbReference type="ARBA" id="ARBA00023054"/>
    </source>
</evidence>
<accession>W5J346</accession>
<dbReference type="FunCoup" id="W5J346">
    <property type="interactions" value="715"/>
</dbReference>
<dbReference type="InterPro" id="IPR001452">
    <property type="entry name" value="SH3_domain"/>
</dbReference>
<dbReference type="InterPro" id="IPR031160">
    <property type="entry name" value="F_BAR_dom"/>
</dbReference>
<evidence type="ECO:0000259" key="14">
    <source>
        <dbReference type="PROSITE" id="PS50002"/>
    </source>
</evidence>
<dbReference type="eggNOG" id="KOG3565">
    <property type="taxonomic scope" value="Eukaryota"/>
</dbReference>
<feature type="compositionally biased region" description="Polar residues" evidence="13">
    <location>
        <begin position="611"/>
        <end position="647"/>
    </location>
</feature>
<evidence type="ECO:0000256" key="4">
    <source>
        <dbReference type="ARBA" id="ARBA00022443"/>
    </source>
</evidence>
<name>W5J346_ANODA</name>
<dbReference type="STRING" id="43151.W5J346"/>
<dbReference type="OMA" id="YADGWWE"/>
<feature type="domain" description="REM-1" evidence="16">
    <location>
        <begin position="468"/>
        <end position="545"/>
    </location>
</feature>
<evidence type="ECO:0000256" key="11">
    <source>
        <dbReference type="PROSITE-ProRule" id="PRU01077"/>
    </source>
</evidence>
<gene>
    <name evidence="17" type="ORF">AND_010152</name>
</gene>
<evidence type="ECO:0000256" key="7">
    <source>
        <dbReference type="ARBA" id="ARBA00022583"/>
    </source>
</evidence>
<evidence type="ECO:0000259" key="15">
    <source>
        <dbReference type="PROSITE" id="PS51741"/>
    </source>
</evidence>
<reference evidence="18" key="4">
    <citation type="submission" date="2015-06" db="UniProtKB">
        <authorList>
            <consortium name="EnsemblMetazoa"/>
        </authorList>
    </citation>
    <scope>IDENTIFICATION</scope>
</reference>
<keyword evidence="19" id="KW-1185">Reference proteome</keyword>
<keyword evidence="8 11" id="KW-0175">Coiled coil</keyword>
<dbReference type="HOGENOM" id="CLU_023320_2_0_1"/>
<feature type="compositionally biased region" description="Low complexity" evidence="13">
    <location>
        <begin position="403"/>
        <end position="415"/>
    </location>
</feature>
<reference evidence="17" key="3">
    <citation type="journal article" date="2013" name="Nucleic Acids Res.">
        <title>The genome of Anopheles darlingi, the main neotropical malaria vector.</title>
        <authorList>
            <person name="Marinotti O."/>
            <person name="Cerqueira G.C."/>
            <person name="de Almeida L.G."/>
            <person name="Ferro M.I."/>
            <person name="Loreto E.L."/>
            <person name="Zaha A."/>
            <person name="Teixeira S.M."/>
            <person name="Wespiser A.R."/>
            <person name="Almeida E Silva A."/>
            <person name="Schlindwein A.D."/>
            <person name="Pacheco A.C."/>
            <person name="Silva A.L."/>
            <person name="Graveley B.R."/>
            <person name="Walenz B.P."/>
            <person name="Lima Bde A."/>
            <person name="Ribeiro C.A."/>
            <person name="Nunes-Silva C.G."/>
            <person name="de Carvalho C.R."/>
            <person name="Soares C.M."/>
            <person name="de Menezes C.B."/>
            <person name="Matiolli C."/>
            <person name="Caffrey D."/>
            <person name="Araujo D.A."/>
            <person name="de Oliveira D.M."/>
            <person name="Golenbock D."/>
            <person name="Grisard E.C."/>
            <person name="Fantinatti-Garboggini F."/>
            <person name="de Carvalho F.M."/>
            <person name="Barcellos F.G."/>
            <person name="Prosdocimi F."/>
            <person name="May G."/>
            <person name="Azevedo Junior G.M."/>
            <person name="Guimaraes G.M."/>
            <person name="Goldman G.H."/>
            <person name="Padilha I.Q."/>
            <person name="Batista Jda S."/>
            <person name="Ferro J.A."/>
            <person name="Ribeiro J.M."/>
            <person name="Fietto J.L."/>
            <person name="Dabbas K.M."/>
            <person name="Cerdeira L."/>
            <person name="Agnez-Lima L.F."/>
            <person name="Brocchi M."/>
            <person name="de Carvalho M.O."/>
            <person name="Teixeira Mde M."/>
            <person name="Diniz Maia Mde M."/>
            <person name="Goldman M.H."/>
            <person name="Cruz Schneider M.P."/>
            <person name="Felipe M.S."/>
            <person name="Hungria M."/>
            <person name="Nicolas M.F."/>
            <person name="Pereira M."/>
            <person name="Montes M.A."/>
            <person name="Cantao M.E."/>
            <person name="Vincentz M."/>
            <person name="Rafael M.S."/>
            <person name="Silverman N."/>
            <person name="Stoco P.H."/>
            <person name="Souza R.C."/>
            <person name="Vicentini R."/>
            <person name="Gazzinelli R.T."/>
            <person name="Neves Rde O."/>
            <person name="Silva R."/>
            <person name="Astolfi-Filho S."/>
            <person name="Maciel T.E."/>
            <person name="Urmenyi T.P."/>
            <person name="Tadei W.P."/>
            <person name="Camargo E.P."/>
            <person name="de Vasconcelos A.T."/>
        </authorList>
    </citation>
    <scope>NUCLEOTIDE SEQUENCE</scope>
</reference>
<dbReference type="InterPro" id="IPR027267">
    <property type="entry name" value="AH/BAR_dom_sf"/>
</dbReference>
<evidence type="ECO:0000256" key="1">
    <source>
        <dbReference type="ARBA" id="ARBA00004236"/>
    </source>
</evidence>
<feature type="coiled-coil region" evidence="12">
    <location>
        <begin position="522"/>
        <end position="549"/>
    </location>
</feature>
<dbReference type="Pfam" id="PF00018">
    <property type="entry name" value="SH3_1"/>
    <property type="match status" value="1"/>
</dbReference>
<evidence type="ECO:0000256" key="3">
    <source>
        <dbReference type="ARBA" id="ARBA00009426"/>
    </source>
</evidence>
<feature type="compositionally biased region" description="Polar residues" evidence="13">
    <location>
        <begin position="146"/>
        <end position="157"/>
    </location>
</feature>
<evidence type="ECO:0000256" key="5">
    <source>
        <dbReference type="ARBA" id="ARBA00022475"/>
    </source>
</evidence>
<reference evidence="17" key="2">
    <citation type="submission" date="2010-05" db="EMBL/GenBank/DDBJ databases">
        <authorList>
            <person name="Almeida L.G."/>
            <person name="Nicolas M.F."/>
            <person name="Souza R.C."/>
            <person name="Vasconcelos A.T.R."/>
        </authorList>
    </citation>
    <scope>NUCLEOTIDE SEQUENCE</scope>
</reference>
<feature type="compositionally biased region" description="Basic and acidic residues" evidence="13">
    <location>
        <begin position="580"/>
        <end position="593"/>
    </location>
</feature>
<evidence type="ECO:0000313" key="17">
    <source>
        <dbReference type="EMBL" id="ETN58261.1"/>
    </source>
</evidence>
<keyword evidence="7" id="KW-0254">Endocytosis</keyword>
<keyword evidence="6" id="KW-0963">Cytoplasm</keyword>
<feature type="region of interest" description="Disordered" evidence="13">
    <location>
        <begin position="146"/>
        <end position="172"/>
    </location>
</feature>
<dbReference type="GO" id="GO:0005737">
    <property type="term" value="C:cytoplasm"/>
    <property type="evidence" value="ECO:0007669"/>
    <property type="project" value="UniProtKB-SubCell"/>
</dbReference>
<evidence type="ECO:0000256" key="6">
    <source>
        <dbReference type="ARBA" id="ARBA00022490"/>
    </source>
</evidence>
<feature type="domain" description="F-BAR" evidence="15">
    <location>
        <begin position="158"/>
        <end position="374"/>
    </location>
</feature>
<reference evidence="17 19" key="1">
    <citation type="journal article" date="2010" name="BMC Genomics">
        <title>Combination of measures distinguishes pre-miRNAs from other stem-loops in the genome of the newly sequenced Anopheles darlingi.</title>
        <authorList>
            <person name="Mendes N.D."/>
            <person name="Freitas A.T."/>
            <person name="Vasconcelos A.T."/>
            <person name="Sagot M.F."/>
        </authorList>
    </citation>
    <scope>NUCLEOTIDE SEQUENCE</scope>
</reference>
<evidence type="ECO:0000256" key="2">
    <source>
        <dbReference type="ARBA" id="ARBA00004496"/>
    </source>
</evidence>
<dbReference type="Pfam" id="PF00611">
    <property type="entry name" value="FCH"/>
    <property type="match status" value="1"/>
</dbReference>
<proteinExistence type="inferred from homology"/>
<feature type="domain" description="SH3" evidence="14">
    <location>
        <begin position="657"/>
        <end position="721"/>
    </location>
</feature>
<dbReference type="InterPro" id="IPR057870">
    <property type="entry name" value="HR1_TOCA"/>
</dbReference>
<dbReference type="AlphaFoldDB" id="W5J346"/>
<dbReference type="Proteomes" id="UP000000673">
    <property type="component" value="Unassembled WGS sequence"/>
</dbReference>
<protein>
    <submittedName>
        <fullName evidence="17">Thyroid receptor interacting protein</fullName>
    </submittedName>
</protein>
<dbReference type="SUPFAM" id="SSF50044">
    <property type="entry name" value="SH3-domain"/>
    <property type="match status" value="1"/>
</dbReference>
<dbReference type="CDD" id="cd11911">
    <property type="entry name" value="SH3_CIP4-like"/>
    <property type="match status" value="1"/>
</dbReference>
<dbReference type="Gene3D" id="1.20.1270.60">
    <property type="entry name" value="Arfaptin homology (AH) domain/BAR domain"/>
    <property type="match status" value="2"/>
</dbReference>
<dbReference type="VEuPathDB" id="VectorBase:ADAC010152"/>
<dbReference type="CDD" id="cd11619">
    <property type="entry name" value="HR1_CIP4-like"/>
    <property type="match status" value="1"/>
</dbReference>